<evidence type="ECO:0000256" key="1">
    <source>
        <dbReference type="ARBA" id="ARBA00010609"/>
    </source>
</evidence>
<evidence type="ECO:0000313" key="6">
    <source>
        <dbReference type="Proteomes" id="UP000284375"/>
    </source>
</evidence>
<dbReference type="CDD" id="cd13901">
    <property type="entry name" value="CuRO_3_MaLCC_like"/>
    <property type="match status" value="1"/>
</dbReference>
<dbReference type="Gene3D" id="2.60.40.420">
    <property type="entry name" value="Cupredoxins - blue copper proteins"/>
    <property type="match status" value="1"/>
</dbReference>
<dbReference type="InterPro" id="IPR033138">
    <property type="entry name" value="Cu_oxidase_CS"/>
</dbReference>
<protein>
    <recommendedName>
        <fullName evidence="4">Plastocyanin-like domain-containing protein</fullName>
    </recommendedName>
</protein>
<dbReference type="InterPro" id="IPR045087">
    <property type="entry name" value="Cu-oxidase_fam"/>
</dbReference>
<evidence type="ECO:0000256" key="2">
    <source>
        <dbReference type="ARBA" id="ARBA00022723"/>
    </source>
</evidence>
<name>A0A423W2I5_CYTCH</name>
<dbReference type="InterPro" id="IPR008972">
    <property type="entry name" value="Cupredoxin"/>
</dbReference>
<dbReference type="Pfam" id="PF07731">
    <property type="entry name" value="Cu-oxidase_2"/>
    <property type="match status" value="1"/>
</dbReference>
<sequence>MPNTFATPYDDSFRGNVPLGLTTPLYPMDPPAVPGTTIQLDMKFAANASGNTLWWVNNETFRADFEHPMLLLAAAGNTSYPNPGWLAYNVGNSSSVRLVLTNLSVNNRSMHPMHLHGHNFWVVAEGVGEWDGTVNLKNPMRRDTHILQPGSAELGPGYLVLDYETDNPGVWPLHCHLAWHVSAGLYVNLIERPDEIAKMKIPQNVYQTCKDWTGYKGVDMVPEIDAGV</sequence>
<feature type="domain" description="Plastocyanin-like" evidence="4">
    <location>
        <begin position="79"/>
        <end position="194"/>
    </location>
</feature>
<dbReference type="InterPro" id="IPR011706">
    <property type="entry name" value="Cu-oxidase_C"/>
</dbReference>
<dbReference type="PANTHER" id="PTHR11709:SF145">
    <property type="entry name" value="LCC1"/>
    <property type="match status" value="1"/>
</dbReference>
<evidence type="ECO:0000256" key="3">
    <source>
        <dbReference type="ARBA" id="ARBA00023002"/>
    </source>
</evidence>
<keyword evidence="6" id="KW-1185">Reference proteome</keyword>
<dbReference type="GO" id="GO:0005507">
    <property type="term" value="F:copper ion binding"/>
    <property type="evidence" value="ECO:0007669"/>
    <property type="project" value="InterPro"/>
</dbReference>
<dbReference type="SUPFAM" id="SSF49503">
    <property type="entry name" value="Cupredoxins"/>
    <property type="match status" value="1"/>
</dbReference>
<evidence type="ECO:0000313" key="5">
    <source>
        <dbReference type="EMBL" id="ROV97532.1"/>
    </source>
</evidence>
<reference evidence="5 6" key="1">
    <citation type="submission" date="2015-09" db="EMBL/GenBank/DDBJ databases">
        <title>Host preference determinants of Valsa canker pathogens revealed by comparative genomics.</title>
        <authorList>
            <person name="Yin Z."/>
            <person name="Huang L."/>
        </authorList>
    </citation>
    <scope>NUCLEOTIDE SEQUENCE [LARGE SCALE GENOMIC DNA]</scope>
    <source>
        <strain evidence="5 6">YSFL</strain>
    </source>
</reference>
<dbReference type="AlphaFoldDB" id="A0A423W2I5"/>
<evidence type="ECO:0000259" key="4">
    <source>
        <dbReference type="Pfam" id="PF07731"/>
    </source>
</evidence>
<comment type="similarity">
    <text evidence="1">Belongs to the multicopper oxidase family.</text>
</comment>
<dbReference type="PROSITE" id="PS00079">
    <property type="entry name" value="MULTICOPPER_OXIDASE1"/>
    <property type="match status" value="1"/>
</dbReference>
<dbReference type="PROSITE" id="PS00080">
    <property type="entry name" value="MULTICOPPER_OXIDASE2"/>
    <property type="match status" value="1"/>
</dbReference>
<gene>
    <name evidence="5" type="ORF">VSDG_04522</name>
</gene>
<dbReference type="STRING" id="252740.A0A423W2I5"/>
<dbReference type="Proteomes" id="UP000284375">
    <property type="component" value="Unassembled WGS sequence"/>
</dbReference>
<dbReference type="PANTHER" id="PTHR11709">
    <property type="entry name" value="MULTI-COPPER OXIDASE"/>
    <property type="match status" value="1"/>
</dbReference>
<dbReference type="EMBL" id="LJZO01000016">
    <property type="protein sequence ID" value="ROV97532.1"/>
    <property type="molecule type" value="Genomic_DNA"/>
</dbReference>
<keyword evidence="3" id="KW-0560">Oxidoreductase</keyword>
<accession>A0A423W2I5</accession>
<organism evidence="5 6">
    <name type="scientific">Cytospora chrysosperma</name>
    <name type="common">Cytospora canker fungus</name>
    <name type="synonym">Sphaeria chrysosperma</name>
    <dbReference type="NCBI Taxonomy" id="252740"/>
    <lineage>
        <taxon>Eukaryota</taxon>
        <taxon>Fungi</taxon>
        <taxon>Dikarya</taxon>
        <taxon>Ascomycota</taxon>
        <taxon>Pezizomycotina</taxon>
        <taxon>Sordariomycetes</taxon>
        <taxon>Sordariomycetidae</taxon>
        <taxon>Diaporthales</taxon>
        <taxon>Cytosporaceae</taxon>
        <taxon>Cytospora</taxon>
    </lineage>
</organism>
<dbReference type="InterPro" id="IPR002355">
    <property type="entry name" value="Cu_oxidase_Cu_BS"/>
</dbReference>
<keyword evidence="2" id="KW-0479">Metal-binding</keyword>
<comment type="caution">
    <text evidence="5">The sequence shown here is derived from an EMBL/GenBank/DDBJ whole genome shotgun (WGS) entry which is preliminary data.</text>
</comment>
<proteinExistence type="inferred from homology"/>
<dbReference type="OrthoDB" id="2121828at2759"/>
<dbReference type="GO" id="GO:0016491">
    <property type="term" value="F:oxidoreductase activity"/>
    <property type="evidence" value="ECO:0007669"/>
    <property type="project" value="UniProtKB-KW"/>
</dbReference>